<dbReference type="EMBL" id="FQXS01000004">
    <property type="protein sequence ID" value="SHH59508.1"/>
    <property type="molecule type" value="Genomic_DNA"/>
</dbReference>
<comment type="similarity">
    <text evidence="1">Belongs to the peptidase S66 family.</text>
</comment>
<dbReference type="InterPro" id="IPR029062">
    <property type="entry name" value="Class_I_gatase-like"/>
</dbReference>
<gene>
    <name evidence="9" type="ORF">SAMN02745124_01081</name>
</gene>
<dbReference type="InterPro" id="IPR027478">
    <property type="entry name" value="LdcA_N"/>
</dbReference>
<organism evidence="9 10">
    <name type="scientific">Desulfofustis glycolicus DSM 9705</name>
    <dbReference type="NCBI Taxonomy" id="1121409"/>
    <lineage>
        <taxon>Bacteria</taxon>
        <taxon>Pseudomonadati</taxon>
        <taxon>Thermodesulfobacteriota</taxon>
        <taxon>Desulfobulbia</taxon>
        <taxon>Desulfobulbales</taxon>
        <taxon>Desulfocapsaceae</taxon>
        <taxon>Desulfofustis</taxon>
    </lineage>
</organism>
<feature type="active site" description="Nucleophile" evidence="6">
    <location>
        <position position="113"/>
    </location>
</feature>
<accession>A0A1M5U9A8</accession>
<dbReference type="PIRSF" id="PIRSF028757">
    <property type="entry name" value="LD-carboxypeptidase"/>
    <property type="match status" value="1"/>
</dbReference>
<dbReference type="STRING" id="1121409.SAMN02745124_01081"/>
<dbReference type="InterPro" id="IPR027461">
    <property type="entry name" value="Carboxypeptidase_A_C_sf"/>
</dbReference>
<dbReference type="SUPFAM" id="SSF52317">
    <property type="entry name" value="Class I glutamine amidotransferase-like"/>
    <property type="match status" value="1"/>
</dbReference>
<protein>
    <submittedName>
        <fullName evidence="9">Muramoyltetrapeptide carboxypeptidase</fullName>
    </submittedName>
</protein>
<feature type="domain" description="LD-carboxypeptidase C-terminal" evidence="8">
    <location>
        <begin position="176"/>
        <end position="296"/>
    </location>
</feature>
<evidence type="ECO:0000256" key="3">
    <source>
        <dbReference type="ARBA" id="ARBA00022670"/>
    </source>
</evidence>
<feature type="active site" description="Charge relay system" evidence="6">
    <location>
        <position position="207"/>
    </location>
</feature>
<dbReference type="Gene3D" id="3.40.50.10740">
    <property type="entry name" value="Class I glutamine amidotransferase-like"/>
    <property type="match status" value="1"/>
</dbReference>
<keyword evidence="3" id="KW-0645">Protease</keyword>
<dbReference type="Pfam" id="PF02016">
    <property type="entry name" value="Peptidase_S66"/>
    <property type="match status" value="1"/>
</dbReference>
<keyword evidence="4" id="KW-0378">Hydrolase</keyword>
<feature type="active site" description="Charge relay system" evidence="6">
    <location>
        <position position="281"/>
    </location>
</feature>
<dbReference type="PANTHER" id="PTHR30237">
    <property type="entry name" value="MURAMOYLTETRAPEPTIDE CARBOXYPEPTIDASE"/>
    <property type="match status" value="1"/>
</dbReference>
<dbReference type="Proteomes" id="UP000184139">
    <property type="component" value="Unassembled WGS sequence"/>
</dbReference>
<dbReference type="AlphaFoldDB" id="A0A1M5U9A8"/>
<evidence type="ECO:0000313" key="10">
    <source>
        <dbReference type="Proteomes" id="UP000184139"/>
    </source>
</evidence>
<feature type="domain" description="LD-carboxypeptidase N-terminal" evidence="7">
    <location>
        <begin position="16"/>
        <end position="133"/>
    </location>
</feature>
<evidence type="ECO:0000259" key="7">
    <source>
        <dbReference type="Pfam" id="PF02016"/>
    </source>
</evidence>
<keyword evidence="5" id="KW-0720">Serine protease</keyword>
<dbReference type="InterPro" id="IPR003507">
    <property type="entry name" value="S66_fam"/>
</dbReference>
<dbReference type="SUPFAM" id="SSF141986">
    <property type="entry name" value="LD-carboxypeptidase A C-terminal domain-like"/>
    <property type="match status" value="1"/>
</dbReference>
<evidence type="ECO:0000256" key="2">
    <source>
        <dbReference type="ARBA" id="ARBA00022645"/>
    </source>
</evidence>
<evidence type="ECO:0000256" key="5">
    <source>
        <dbReference type="ARBA" id="ARBA00022825"/>
    </source>
</evidence>
<proteinExistence type="inferred from homology"/>
<dbReference type="OrthoDB" id="9807329at2"/>
<dbReference type="RefSeq" id="WP_073373962.1">
    <property type="nucleotide sequence ID" value="NZ_FQXS01000004.1"/>
</dbReference>
<dbReference type="PANTHER" id="PTHR30237:SF2">
    <property type="entry name" value="MUREIN TETRAPEPTIDE CARBOXYPEPTIDASE"/>
    <property type="match status" value="1"/>
</dbReference>
<reference evidence="9 10" key="1">
    <citation type="submission" date="2016-11" db="EMBL/GenBank/DDBJ databases">
        <authorList>
            <person name="Jaros S."/>
            <person name="Januszkiewicz K."/>
            <person name="Wedrychowicz H."/>
        </authorList>
    </citation>
    <scope>NUCLEOTIDE SEQUENCE [LARGE SCALE GENOMIC DNA]</scope>
    <source>
        <strain evidence="9 10">DSM 9705</strain>
    </source>
</reference>
<dbReference type="GO" id="GO:0004180">
    <property type="term" value="F:carboxypeptidase activity"/>
    <property type="evidence" value="ECO:0007669"/>
    <property type="project" value="UniProtKB-KW"/>
</dbReference>
<evidence type="ECO:0000259" key="8">
    <source>
        <dbReference type="Pfam" id="PF17676"/>
    </source>
</evidence>
<keyword evidence="2 9" id="KW-0121">Carboxypeptidase</keyword>
<dbReference type="InterPro" id="IPR040449">
    <property type="entry name" value="Peptidase_S66_N"/>
</dbReference>
<evidence type="ECO:0000256" key="6">
    <source>
        <dbReference type="PIRSR" id="PIRSR028757-1"/>
    </source>
</evidence>
<keyword evidence="10" id="KW-1185">Reference proteome</keyword>
<name>A0A1M5U9A8_9BACT</name>
<dbReference type="Pfam" id="PF17676">
    <property type="entry name" value="Peptidase_S66C"/>
    <property type="match status" value="1"/>
</dbReference>
<evidence type="ECO:0000256" key="4">
    <source>
        <dbReference type="ARBA" id="ARBA00022801"/>
    </source>
</evidence>
<dbReference type="Gene3D" id="3.50.30.60">
    <property type="entry name" value="LD-carboxypeptidase A C-terminal domain-like"/>
    <property type="match status" value="1"/>
</dbReference>
<dbReference type="CDD" id="cd07025">
    <property type="entry name" value="Peptidase_S66"/>
    <property type="match status" value="1"/>
</dbReference>
<dbReference type="GO" id="GO:0006508">
    <property type="term" value="P:proteolysis"/>
    <property type="evidence" value="ECO:0007669"/>
    <property type="project" value="UniProtKB-KW"/>
</dbReference>
<evidence type="ECO:0000256" key="1">
    <source>
        <dbReference type="ARBA" id="ARBA00010233"/>
    </source>
</evidence>
<sequence>MGALRIPPPLRPGDTVAIVAPAGGLVDGERLRNGCSVLTEMGFELAVPDRLWPGLGYLADTDEARADEMIRAWRDPRVKALIALRGGFGALRLLDRLDFTLFARQPKLLIGFSDISILLNLVFQRSGLLCLHGPVVTTLPLSDSDARERLYQCLIGNWHRRLHERVEIIRTGEAVTGPLMGGNLSSLVSLLGTPWSPDFSGAVVFLEDVNEPEYRLDRAFTQLARSGQLQRAAGIILGDFSMDRNDDAGRRGARHEFIWSRVCELTAGSGMPIWGNFPVGHGPRNLALPIGAMVTMDSGRGVLQPHDRAVTGLYRD</sequence>
<dbReference type="InterPro" id="IPR040921">
    <property type="entry name" value="Peptidase_S66C"/>
</dbReference>
<dbReference type="GO" id="GO:0008236">
    <property type="term" value="F:serine-type peptidase activity"/>
    <property type="evidence" value="ECO:0007669"/>
    <property type="project" value="UniProtKB-KW"/>
</dbReference>
<evidence type="ECO:0000313" key="9">
    <source>
        <dbReference type="EMBL" id="SHH59508.1"/>
    </source>
</evidence>